<dbReference type="InterPro" id="IPR036179">
    <property type="entry name" value="Ig-like_dom_sf"/>
</dbReference>
<feature type="domain" description="Ig-like" evidence="5">
    <location>
        <begin position="201"/>
        <end position="279"/>
    </location>
</feature>
<feature type="transmembrane region" description="Helical" evidence="3">
    <location>
        <begin position="292"/>
        <end position="318"/>
    </location>
</feature>
<keyword evidence="3" id="KW-1133">Transmembrane helix</keyword>
<organism evidence="6 7">
    <name type="scientific">Anabas testudineus</name>
    <name type="common">Climbing perch</name>
    <name type="synonym">Anthias testudineus</name>
    <dbReference type="NCBI Taxonomy" id="64144"/>
    <lineage>
        <taxon>Eukaryota</taxon>
        <taxon>Metazoa</taxon>
        <taxon>Chordata</taxon>
        <taxon>Craniata</taxon>
        <taxon>Vertebrata</taxon>
        <taxon>Euteleostomi</taxon>
        <taxon>Actinopterygii</taxon>
        <taxon>Neopterygii</taxon>
        <taxon>Teleostei</taxon>
        <taxon>Neoteleostei</taxon>
        <taxon>Acanthomorphata</taxon>
        <taxon>Anabantaria</taxon>
        <taxon>Anabantiformes</taxon>
        <taxon>Anabantoidei</taxon>
        <taxon>Anabantidae</taxon>
        <taxon>Anabas</taxon>
    </lineage>
</organism>
<dbReference type="GO" id="GO:0006955">
    <property type="term" value="P:immune response"/>
    <property type="evidence" value="ECO:0007669"/>
    <property type="project" value="TreeGrafter"/>
</dbReference>
<evidence type="ECO:0000256" key="3">
    <source>
        <dbReference type="SAM" id="Phobius"/>
    </source>
</evidence>
<dbReference type="InterPro" id="IPR050488">
    <property type="entry name" value="Ig_Fc_receptor"/>
</dbReference>
<dbReference type="PANTHER" id="PTHR11481">
    <property type="entry name" value="IMMUNOGLOBULIN FC RECEPTOR"/>
    <property type="match status" value="1"/>
</dbReference>
<dbReference type="Gene3D" id="2.60.40.10">
    <property type="entry name" value="Immunoglobulins"/>
    <property type="match status" value="3"/>
</dbReference>
<dbReference type="GeneTree" id="ENSGT00940000163711"/>
<sequence length="339" mass="37395">MEATALHIRLFFNVLLMRDVLGCQHHHLKHDATFLQVLPSRLQFFEYETISLICEGFNVSAKWKGLSNTEEIIPICVNSTGTPTVNCTIYNVFEADSGVYWCESGLGERSNAVNITVTAGSVILESPALPVLEGEIVTLHCREEATAFNYIADFYKNGLLIHASYSGKMTIHNVSRADEGLYKCRIPEAGESAGSWLTVASSVILETPVHPVIEGEAATLHCRLKSSPAKFPAVFYKDGLFIGTSSTGNMSIHRVYMSHEGLYKCHISGVGESPQSWLTVRAFHTETCLDHFFYFFLLLKTASTVVLAALLLLLVGLYHCSQKCCAEKRPQGNSVCGFI</sequence>
<dbReference type="InterPro" id="IPR007110">
    <property type="entry name" value="Ig-like_dom"/>
</dbReference>
<keyword evidence="3" id="KW-0472">Membrane</keyword>
<keyword evidence="7" id="KW-1185">Reference proteome</keyword>
<dbReference type="InterPro" id="IPR003599">
    <property type="entry name" value="Ig_sub"/>
</dbReference>
<protein>
    <recommendedName>
        <fullName evidence="5">Ig-like domain-containing protein</fullName>
    </recommendedName>
</protein>
<reference evidence="6" key="3">
    <citation type="submission" date="2025-09" db="UniProtKB">
        <authorList>
            <consortium name="Ensembl"/>
        </authorList>
    </citation>
    <scope>IDENTIFICATION</scope>
</reference>
<evidence type="ECO:0000256" key="4">
    <source>
        <dbReference type="SAM" id="SignalP"/>
    </source>
</evidence>
<dbReference type="PROSITE" id="PS50835">
    <property type="entry name" value="IG_LIKE"/>
    <property type="match status" value="2"/>
</dbReference>
<evidence type="ECO:0000313" key="7">
    <source>
        <dbReference type="Proteomes" id="UP000265040"/>
    </source>
</evidence>
<keyword evidence="2" id="KW-1015">Disulfide bond</keyword>
<evidence type="ECO:0000313" key="6">
    <source>
        <dbReference type="Ensembl" id="ENSATEP00000078040.1"/>
    </source>
</evidence>
<keyword evidence="1 4" id="KW-0732">Signal</keyword>
<dbReference type="SMART" id="SM00409">
    <property type="entry name" value="IG"/>
    <property type="match status" value="3"/>
</dbReference>
<accession>A0AAQ6IKW5</accession>
<proteinExistence type="predicted"/>
<reference evidence="6" key="2">
    <citation type="submission" date="2025-08" db="UniProtKB">
        <authorList>
            <consortium name="Ensembl"/>
        </authorList>
    </citation>
    <scope>IDENTIFICATION</scope>
</reference>
<dbReference type="SUPFAM" id="SSF48726">
    <property type="entry name" value="Immunoglobulin"/>
    <property type="match status" value="3"/>
</dbReference>
<dbReference type="GO" id="GO:0004888">
    <property type="term" value="F:transmembrane signaling receptor activity"/>
    <property type="evidence" value="ECO:0007669"/>
    <property type="project" value="TreeGrafter"/>
</dbReference>
<gene>
    <name evidence="6" type="primary">STYXL1</name>
</gene>
<reference evidence="6 7" key="1">
    <citation type="submission" date="2021-04" db="EMBL/GenBank/DDBJ databases">
        <authorList>
            <consortium name="Wellcome Sanger Institute Data Sharing"/>
        </authorList>
    </citation>
    <scope>NUCLEOTIDE SEQUENCE [LARGE SCALE GENOMIC DNA]</scope>
</reference>
<feature type="chain" id="PRO_5043366785" description="Ig-like domain-containing protein" evidence="4">
    <location>
        <begin position="23"/>
        <end position="339"/>
    </location>
</feature>
<evidence type="ECO:0000259" key="5">
    <source>
        <dbReference type="PROSITE" id="PS50835"/>
    </source>
</evidence>
<evidence type="ECO:0000256" key="2">
    <source>
        <dbReference type="ARBA" id="ARBA00023157"/>
    </source>
</evidence>
<dbReference type="PANTHER" id="PTHR11481:SF64">
    <property type="entry name" value="FC RECEPTOR-LIKE PROTEIN 4"/>
    <property type="match status" value="1"/>
</dbReference>
<evidence type="ECO:0000256" key="1">
    <source>
        <dbReference type="ARBA" id="ARBA00022729"/>
    </source>
</evidence>
<name>A0AAQ6IKW5_ANATE</name>
<dbReference type="GO" id="GO:0007166">
    <property type="term" value="P:cell surface receptor signaling pathway"/>
    <property type="evidence" value="ECO:0007669"/>
    <property type="project" value="TreeGrafter"/>
</dbReference>
<dbReference type="GO" id="GO:0009897">
    <property type="term" value="C:external side of plasma membrane"/>
    <property type="evidence" value="ECO:0007669"/>
    <property type="project" value="TreeGrafter"/>
</dbReference>
<keyword evidence="3" id="KW-0812">Transmembrane</keyword>
<dbReference type="AlphaFoldDB" id="A0AAQ6IKW5"/>
<feature type="signal peptide" evidence="4">
    <location>
        <begin position="1"/>
        <end position="22"/>
    </location>
</feature>
<dbReference type="InterPro" id="IPR013783">
    <property type="entry name" value="Ig-like_fold"/>
</dbReference>
<feature type="domain" description="Ig-like" evidence="5">
    <location>
        <begin position="84"/>
        <end position="200"/>
    </location>
</feature>
<dbReference type="Ensembl" id="ENSATET00000077230.1">
    <property type="protein sequence ID" value="ENSATEP00000078040.1"/>
    <property type="gene ID" value="ENSATEG00000032660.1"/>
</dbReference>
<dbReference type="Proteomes" id="UP000265040">
    <property type="component" value="Chromosome 18"/>
</dbReference>